<keyword evidence="4" id="KW-1185">Reference proteome</keyword>
<dbReference type="RefSeq" id="WP_078686587.1">
    <property type="nucleotide sequence ID" value="NZ_FNWT01000005.1"/>
</dbReference>
<proteinExistence type="predicted"/>
<reference evidence="2" key="2">
    <citation type="submission" date="2016-10" db="EMBL/GenBank/DDBJ databases">
        <authorList>
            <person name="de Groot N.N."/>
        </authorList>
    </citation>
    <scope>NUCLEOTIDE SEQUENCE [LARGE SCALE GENOMIC DNA]</scope>
    <source>
        <strain evidence="2">KHGC19</strain>
    </source>
</reference>
<dbReference type="InterPro" id="IPR050583">
    <property type="entry name" value="Mycobacterial_A85_antigen"/>
</dbReference>
<keyword evidence="2" id="KW-0378">Hydrolase</keyword>
<dbReference type="PANTHER" id="PTHR48098">
    <property type="entry name" value="ENTEROCHELIN ESTERASE-RELATED"/>
    <property type="match status" value="1"/>
</dbReference>
<accession>A0A1H9NC97</accession>
<dbReference type="Gene3D" id="3.40.50.1820">
    <property type="entry name" value="alpha/beta hydrolase"/>
    <property type="match status" value="1"/>
</dbReference>
<evidence type="ECO:0000313" key="3">
    <source>
        <dbReference type="Proteomes" id="UP000199128"/>
    </source>
</evidence>
<sequence length="262" mass="29379">MSTLSGDFYSRSLRVTQHVNVILPDDSEDFWTEIDNDLKVLYLLHGLGSNADEWARFSMVEAFAKVYDFAVVMPDGNRSFYLDAPTGPRYFEWVSEELPELVHTWFRLPRDREHTFVCGESMGGYGALRMALAHPERFAGVAALSAVTDPAALAEHFSDLFWGDAEMRAVFGEAGPDEEHSVESLARTAISQVGIDSIPRIIQMVGEDDPFCPYVRGLAEALARLGCRSTFESWPGRHDFLFWNGALDRALRMFSGLEVPSL</sequence>
<dbReference type="InterPro" id="IPR000801">
    <property type="entry name" value="Esterase-like"/>
</dbReference>
<evidence type="ECO:0000313" key="4">
    <source>
        <dbReference type="Proteomes" id="UP000199135"/>
    </source>
</evidence>
<dbReference type="Proteomes" id="UP000199135">
    <property type="component" value="Unassembled WGS sequence"/>
</dbReference>
<organism evidence="2 3">
    <name type="scientific">Parafannyhessea umbonata</name>
    <dbReference type="NCBI Taxonomy" id="604330"/>
    <lineage>
        <taxon>Bacteria</taxon>
        <taxon>Bacillati</taxon>
        <taxon>Actinomycetota</taxon>
        <taxon>Coriobacteriia</taxon>
        <taxon>Coriobacteriales</taxon>
        <taxon>Atopobiaceae</taxon>
        <taxon>Parafannyhessea</taxon>
    </lineage>
</organism>
<dbReference type="Proteomes" id="UP000199128">
    <property type="component" value="Unassembled WGS sequence"/>
</dbReference>
<dbReference type="EMBL" id="FNWT01000005">
    <property type="protein sequence ID" value="SEH55317.1"/>
    <property type="molecule type" value="Genomic_DNA"/>
</dbReference>
<dbReference type="Pfam" id="PF00756">
    <property type="entry name" value="Esterase"/>
    <property type="match status" value="1"/>
</dbReference>
<dbReference type="SUPFAM" id="SSF53474">
    <property type="entry name" value="alpha/beta-Hydrolases"/>
    <property type="match status" value="1"/>
</dbReference>
<name>A0A1H9NC97_9ACTN</name>
<evidence type="ECO:0000313" key="1">
    <source>
        <dbReference type="EMBL" id="SEH55317.1"/>
    </source>
</evidence>
<protein>
    <submittedName>
        <fullName evidence="2">S-formylglutathione hydrolase FrmB</fullName>
    </submittedName>
</protein>
<dbReference type="EMBL" id="FOGP01000001">
    <property type="protein sequence ID" value="SER33431.1"/>
    <property type="molecule type" value="Genomic_DNA"/>
</dbReference>
<dbReference type="InterPro" id="IPR029058">
    <property type="entry name" value="AB_hydrolase_fold"/>
</dbReference>
<reference evidence="3 4" key="1">
    <citation type="submission" date="2016-10" db="EMBL/GenBank/DDBJ databases">
        <authorList>
            <person name="Varghese N."/>
            <person name="Submissions S."/>
        </authorList>
    </citation>
    <scope>NUCLEOTIDE SEQUENCE [LARGE SCALE GENOMIC DNA]</scope>
    <source>
        <strain evidence="3">KHGC19</strain>
        <strain evidence="1 4">WCP15</strain>
    </source>
</reference>
<gene>
    <name evidence="2" type="ORF">SAMN05216446_0359</name>
    <name evidence="1" type="ORF">SAMN05216447_105104</name>
</gene>
<dbReference type="GO" id="GO:0016747">
    <property type="term" value="F:acyltransferase activity, transferring groups other than amino-acyl groups"/>
    <property type="evidence" value="ECO:0007669"/>
    <property type="project" value="TreeGrafter"/>
</dbReference>
<dbReference type="AlphaFoldDB" id="A0A1H9NC97"/>
<dbReference type="GO" id="GO:0016787">
    <property type="term" value="F:hydrolase activity"/>
    <property type="evidence" value="ECO:0007669"/>
    <property type="project" value="UniProtKB-KW"/>
</dbReference>
<evidence type="ECO:0000313" key="2">
    <source>
        <dbReference type="EMBL" id="SER33431.1"/>
    </source>
</evidence>
<dbReference type="PANTHER" id="PTHR48098:SF1">
    <property type="entry name" value="DIACYLGLYCEROL ACYLTRANSFERASE_MYCOLYLTRANSFERASE AG85A"/>
    <property type="match status" value="1"/>
</dbReference>